<reference evidence="4 5" key="1">
    <citation type="submission" date="2020-08" db="EMBL/GenBank/DDBJ databases">
        <title>Plant Genome Project.</title>
        <authorList>
            <person name="Zhang R.-G."/>
        </authorList>
    </citation>
    <scope>NUCLEOTIDE SEQUENCE [LARGE SCALE GENOMIC DNA]</scope>
    <source>
        <strain evidence="4">WSP0</strain>
        <tissue evidence="4">Leaf</tissue>
    </source>
</reference>
<dbReference type="Proteomes" id="UP000823749">
    <property type="component" value="Chromosome 6"/>
</dbReference>
<proteinExistence type="predicted"/>
<evidence type="ECO:0000313" key="5">
    <source>
        <dbReference type="Proteomes" id="UP000823749"/>
    </source>
</evidence>
<dbReference type="InterPro" id="IPR003609">
    <property type="entry name" value="Pan_app"/>
</dbReference>
<keyword evidence="2" id="KW-1133">Transmembrane helix</keyword>
<keyword evidence="2" id="KW-0812">Transmembrane</keyword>
<protein>
    <recommendedName>
        <fullName evidence="3">Apple domain-containing protein</fullName>
    </recommendedName>
</protein>
<dbReference type="AlphaFoldDB" id="A0AAV6JXP4"/>
<feature type="domain" description="Apple" evidence="3">
    <location>
        <begin position="222"/>
        <end position="270"/>
    </location>
</feature>
<gene>
    <name evidence="4" type="ORF">RHGRI_017382</name>
</gene>
<name>A0AAV6JXP4_9ERIC</name>
<evidence type="ECO:0000313" key="4">
    <source>
        <dbReference type="EMBL" id="KAG5544904.1"/>
    </source>
</evidence>
<dbReference type="PANTHER" id="PTHR47976">
    <property type="entry name" value="G-TYPE LECTIN S-RECEPTOR-LIKE SERINE/THREONINE-PROTEIN KINASE SD2-5"/>
    <property type="match status" value="1"/>
</dbReference>
<accession>A0AAV6JXP4</accession>
<evidence type="ECO:0000256" key="2">
    <source>
        <dbReference type="SAM" id="Phobius"/>
    </source>
</evidence>
<sequence>MSDRFLQTNHAQMLYQEYRRKLESKQSFQEFSSSDIISNLDKWNGYEIKKEEGDRVELDADKEVVKEVAIQVDDTKIETDVGDQVVEDQNNCTLEVVDTNISELHNSKMDVCYKEALQVATVGRFMRLEPDRHLKVYDWGGGEWKTVVDLLTSGNGDCGYPMVCGKYGICSSNGQCSCFAETGIFKQINYKQTNLGCSLVTPISYNHSQYHSLLELENISYFNLNSGYNNKLDKKIPLEDCKNACLRNCSCKAALFADTSSVYPTLGGCLLLSQVFSLINDEVGSNNPHIFLKVQNSPTKQSSPPIDFPRKKSRRGTIILGSSLGALFGACLLVGSCIFVFKMKREPEELDE</sequence>
<dbReference type="EMBL" id="JACTNZ010000006">
    <property type="protein sequence ID" value="KAG5544904.1"/>
    <property type="molecule type" value="Genomic_DNA"/>
</dbReference>
<evidence type="ECO:0000259" key="3">
    <source>
        <dbReference type="Pfam" id="PF08276"/>
    </source>
</evidence>
<feature type="transmembrane region" description="Helical" evidence="2">
    <location>
        <begin position="318"/>
        <end position="341"/>
    </location>
</feature>
<keyword evidence="1" id="KW-0732">Signal</keyword>
<comment type="caution">
    <text evidence="4">The sequence shown here is derived from an EMBL/GenBank/DDBJ whole genome shotgun (WGS) entry which is preliminary data.</text>
</comment>
<dbReference type="Pfam" id="PF08276">
    <property type="entry name" value="PAN_2"/>
    <property type="match status" value="1"/>
</dbReference>
<dbReference type="PANTHER" id="PTHR47976:SF30">
    <property type="entry name" value="RECEPTOR-LIKE SERINE_THREONINE-PROTEIN KINASE"/>
    <property type="match status" value="1"/>
</dbReference>
<keyword evidence="5" id="KW-1185">Reference proteome</keyword>
<evidence type="ECO:0000256" key="1">
    <source>
        <dbReference type="ARBA" id="ARBA00022729"/>
    </source>
</evidence>
<keyword evidence="2" id="KW-0472">Membrane</keyword>
<dbReference type="InterPro" id="IPR051343">
    <property type="entry name" value="G-type_lectin_kinases/EP1-like"/>
</dbReference>
<organism evidence="4 5">
    <name type="scientific">Rhododendron griersonianum</name>
    <dbReference type="NCBI Taxonomy" id="479676"/>
    <lineage>
        <taxon>Eukaryota</taxon>
        <taxon>Viridiplantae</taxon>
        <taxon>Streptophyta</taxon>
        <taxon>Embryophyta</taxon>
        <taxon>Tracheophyta</taxon>
        <taxon>Spermatophyta</taxon>
        <taxon>Magnoliopsida</taxon>
        <taxon>eudicotyledons</taxon>
        <taxon>Gunneridae</taxon>
        <taxon>Pentapetalae</taxon>
        <taxon>asterids</taxon>
        <taxon>Ericales</taxon>
        <taxon>Ericaceae</taxon>
        <taxon>Ericoideae</taxon>
        <taxon>Rhodoreae</taxon>
        <taxon>Rhododendron</taxon>
    </lineage>
</organism>